<dbReference type="RefSeq" id="WP_386729802.1">
    <property type="nucleotide sequence ID" value="NZ_JBHSTP010000002.1"/>
</dbReference>
<comment type="caution">
    <text evidence="1">The sequence shown here is derived from an EMBL/GenBank/DDBJ whole genome shotgun (WGS) entry which is preliminary data.</text>
</comment>
<proteinExistence type="predicted"/>
<gene>
    <name evidence="1" type="ORF">ACFQB0_07745</name>
</gene>
<protein>
    <submittedName>
        <fullName evidence="1">Uncharacterized protein</fullName>
    </submittedName>
</protein>
<organism evidence="1 2">
    <name type="scientific">Luethyella okanaganae</name>
    <dbReference type="NCBI Taxonomy" id="69372"/>
    <lineage>
        <taxon>Bacteria</taxon>
        <taxon>Bacillati</taxon>
        <taxon>Actinomycetota</taxon>
        <taxon>Actinomycetes</taxon>
        <taxon>Micrococcales</taxon>
        <taxon>Microbacteriaceae</taxon>
        <taxon>Luethyella</taxon>
    </lineage>
</organism>
<dbReference type="EMBL" id="JBHSTP010000002">
    <property type="protein sequence ID" value="MFC6355996.1"/>
    <property type="molecule type" value="Genomic_DNA"/>
</dbReference>
<evidence type="ECO:0000313" key="1">
    <source>
        <dbReference type="EMBL" id="MFC6355996.1"/>
    </source>
</evidence>
<accession>A0ABW1VG53</accession>
<sequence>MVGSPLRLFDLPVRVHVGGRRRDIEVKVRVGRADPGDNGAVCTESRLLALLLVGGAALARTGVAIADDFGVEVCADNTVSAVEATGKPLDSARLDLMVAAVQRICDAESGKTAVRSKALTCGIPRRMLLINQIIDQVKD</sequence>
<evidence type="ECO:0000313" key="2">
    <source>
        <dbReference type="Proteomes" id="UP001596306"/>
    </source>
</evidence>
<name>A0ABW1VG53_9MICO</name>
<dbReference type="Proteomes" id="UP001596306">
    <property type="component" value="Unassembled WGS sequence"/>
</dbReference>
<reference evidence="2" key="1">
    <citation type="journal article" date="2019" name="Int. J. Syst. Evol. Microbiol.">
        <title>The Global Catalogue of Microorganisms (GCM) 10K type strain sequencing project: providing services to taxonomists for standard genome sequencing and annotation.</title>
        <authorList>
            <consortium name="The Broad Institute Genomics Platform"/>
            <consortium name="The Broad Institute Genome Sequencing Center for Infectious Disease"/>
            <person name="Wu L."/>
            <person name="Ma J."/>
        </authorList>
    </citation>
    <scope>NUCLEOTIDE SEQUENCE [LARGE SCALE GENOMIC DNA]</scope>
    <source>
        <strain evidence="2">CCUG 43304</strain>
    </source>
</reference>
<keyword evidence="2" id="KW-1185">Reference proteome</keyword>